<dbReference type="InterPro" id="IPR053745">
    <property type="entry name" value="Viral_Tail_Comp_sf"/>
</dbReference>
<dbReference type="RefSeq" id="WP_077151757.1">
    <property type="nucleotide sequence ID" value="NZ_CABMMO010000011.1"/>
</dbReference>
<name>A0A1V2UFZ9_ENTMU</name>
<gene>
    <name evidence="1" type="ORF">BTN92_11090</name>
</gene>
<dbReference type="OrthoDB" id="1701539at2"/>
<dbReference type="Gene3D" id="3.30.2000.30">
    <property type="match status" value="1"/>
</dbReference>
<dbReference type="Proteomes" id="UP000189299">
    <property type="component" value="Unassembled WGS sequence"/>
</dbReference>
<accession>A0A1V2UFZ9</accession>
<organism evidence="1 2">
    <name type="scientific">Enterococcus mundtii</name>
    <dbReference type="NCBI Taxonomy" id="53346"/>
    <lineage>
        <taxon>Bacteria</taxon>
        <taxon>Bacillati</taxon>
        <taxon>Bacillota</taxon>
        <taxon>Bacilli</taxon>
        <taxon>Lactobacillales</taxon>
        <taxon>Enterococcaceae</taxon>
        <taxon>Enterococcus</taxon>
    </lineage>
</organism>
<evidence type="ECO:0000313" key="1">
    <source>
        <dbReference type="EMBL" id="ONN42062.1"/>
    </source>
</evidence>
<sequence length="131" mass="14704">MKTREQSIFDEMFKCSLALGYPTYDYKPASSASYPFVEFEDTQTLHSTTKSHVLGNVVIVISVWGLHTKRKQVSEMASALFEQAMQVNTSDVYSWVLDTNASDIQTVTDTSTNTPLKRAIIELNFRLIGGI</sequence>
<proteinExistence type="predicted"/>
<comment type="caution">
    <text evidence="1">The sequence shown here is derived from an EMBL/GenBank/DDBJ whole genome shotgun (WGS) entry which is preliminary data.</text>
</comment>
<dbReference type="EMBL" id="MSTR01000011">
    <property type="protein sequence ID" value="ONN42062.1"/>
    <property type="molecule type" value="Genomic_DNA"/>
</dbReference>
<protein>
    <submittedName>
        <fullName evidence="1">Phage capsid protein</fullName>
    </submittedName>
</protein>
<dbReference type="AlphaFoldDB" id="A0A1V2UFZ9"/>
<evidence type="ECO:0000313" key="2">
    <source>
        <dbReference type="Proteomes" id="UP000189299"/>
    </source>
</evidence>
<reference evidence="1 2" key="1">
    <citation type="submission" date="2016-12" db="EMBL/GenBank/DDBJ databases">
        <authorList>
            <person name="Song W.-J."/>
            <person name="Kurnit D.M."/>
        </authorList>
    </citation>
    <scope>NUCLEOTIDE SEQUENCE [LARGE SCALE GENOMIC DNA]</scope>
    <source>
        <strain evidence="1 2">CGB1038-1_S1</strain>
    </source>
</reference>